<dbReference type="AlphaFoldDB" id="A0A9W6ZIN8"/>
<feature type="compositionally biased region" description="Polar residues" evidence="1">
    <location>
        <begin position="51"/>
        <end position="62"/>
    </location>
</feature>
<keyword evidence="3" id="KW-1185">Reference proteome</keyword>
<dbReference type="OrthoDB" id="10451866at2759"/>
<reference evidence="2" key="1">
    <citation type="submission" date="2022-07" db="EMBL/GenBank/DDBJ databases">
        <title>Genome analysis of Parmales, a sister group of diatoms, reveals the evolutionary specialization of diatoms from phago-mixotrophs to photoautotrophs.</title>
        <authorList>
            <person name="Ban H."/>
            <person name="Sato S."/>
            <person name="Yoshikawa S."/>
            <person name="Kazumasa Y."/>
            <person name="Nakamura Y."/>
            <person name="Ichinomiya M."/>
            <person name="Saitoh K."/>
            <person name="Sato N."/>
            <person name="Blanc-Mathieu R."/>
            <person name="Endo H."/>
            <person name="Kuwata A."/>
            <person name="Ogata H."/>
        </authorList>
    </citation>
    <scope>NUCLEOTIDE SEQUENCE</scope>
</reference>
<accession>A0A9W6ZIN8</accession>
<organism evidence="2 3">
    <name type="scientific">Triparma retinervis</name>
    <dbReference type="NCBI Taxonomy" id="2557542"/>
    <lineage>
        <taxon>Eukaryota</taxon>
        <taxon>Sar</taxon>
        <taxon>Stramenopiles</taxon>
        <taxon>Ochrophyta</taxon>
        <taxon>Bolidophyceae</taxon>
        <taxon>Parmales</taxon>
        <taxon>Triparmaceae</taxon>
        <taxon>Triparma</taxon>
    </lineage>
</organism>
<dbReference type="Proteomes" id="UP001165082">
    <property type="component" value="Unassembled WGS sequence"/>
</dbReference>
<name>A0A9W6ZIN8_9STRA</name>
<dbReference type="EMBL" id="BRXZ01003292">
    <property type="protein sequence ID" value="GMH51773.1"/>
    <property type="molecule type" value="Genomic_DNA"/>
</dbReference>
<sequence length="204" mass="21722">MILLVKKINDKSHKKSTNFINMPKGKPQKPKGKPKLTPEEIAKKKAKKLARQTQPSPDSVVSSGPKLTESERVQNELASKMFGLASSSDPSTGPAVYSDGKALTKADFKAQVRVGGSKGSTGKQDHTAGKCQFARPCTVAAMQSTLAEMASVLNSVAASVSTISSKRSHSDIDSSSSNPQSSVIVKSEHIEEKRGKTEAKREPS</sequence>
<feature type="region of interest" description="Disordered" evidence="1">
    <location>
        <begin position="6"/>
        <end position="70"/>
    </location>
</feature>
<feature type="region of interest" description="Disordered" evidence="1">
    <location>
        <begin position="158"/>
        <end position="204"/>
    </location>
</feature>
<evidence type="ECO:0000313" key="2">
    <source>
        <dbReference type="EMBL" id="GMH51773.1"/>
    </source>
</evidence>
<evidence type="ECO:0000256" key="1">
    <source>
        <dbReference type="SAM" id="MobiDB-lite"/>
    </source>
</evidence>
<feature type="compositionally biased region" description="Low complexity" evidence="1">
    <location>
        <begin position="173"/>
        <end position="185"/>
    </location>
</feature>
<gene>
    <name evidence="2" type="ORF">TrRE_jg3047</name>
</gene>
<proteinExistence type="predicted"/>
<evidence type="ECO:0000313" key="3">
    <source>
        <dbReference type="Proteomes" id="UP001165082"/>
    </source>
</evidence>
<protein>
    <submittedName>
        <fullName evidence="2">Uncharacterized protein</fullName>
    </submittedName>
</protein>
<feature type="compositionally biased region" description="Basic and acidic residues" evidence="1">
    <location>
        <begin position="186"/>
        <end position="204"/>
    </location>
</feature>
<comment type="caution">
    <text evidence="2">The sequence shown here is derived from an EMBL/GenBank/DDBJ whole genome shotgun (WGS) entry which is preliminary data.</text>
</comment>